<dbReference type="Proteomes" id="UP000683925">
    <property type="component" value="Unassembled WGS sequence"/>
</dbReference>
<keyword evidence="2" id="KW-1185">Reference proteome</keyword>
<reference evidence="1" key="1">
    <citation type="submission" date="2021-01" db="EMBL/GenBank/DDBJ databases">
        <authorList>
            <consortium name="Genoscope - CEA"/>
            <person name="William W."/>
        </authorList>
    </citation>
    <scope>NUCLEOTIDE SEQUENCE</scope>
</reference>
<dbReference type="EMBL" id="CAJJDP010000017">
    <property type="protein sequence ID" value="CAD8145791.1"/>
    <property type="molecule type" value="Genomic_DNA"/>
</dbReference>
<organism evidence="1 2">
    <name type="scientific">Paramecium octaurelia</name>
    <dbReference type="NCBI Taxonomy" id="43137"/>
    <lineage>
        <taxon>Eukaryota</taxon>
        <taxon>Sar</taxon>
        <taxon>Alveolata</taxon>
        <taxon>Ciliophora</taxon>
        <taxon>Intramacronucleata</taxon>
        <taxon>Oligohymenophorea</taxon>
        <taxon>Peniculida</taxon>
        <taxon>Parameciidae</taxon>
        <taxon>Paramecium</taxon>
    </lineage>
</organism>
<comment type="caution">
    <text evidence="1">The sequence shown here is derived from an EMBL/GenBank/DDBJ whole genome shotgun (WGS) entry which is preliminary data.</text>
</comment>
<evidence type="ECO:0000313" key="2">
    <source>
        <dbReference type="Proteomes" id="UP000683925"/>
    </source>
</evidence>
<proteinExistence type="predicted"/>
<dbReference type="OrthoDB" id="302981at2759"/>
<accession>A0A8S1SVY8</accession>
<gene>
    <name evidence="1" type="ORF">POCTA_138.1.T0170427</name>
</gene>
<name>A0A8S1SVY8_PAROT</name>
<sequence>MFEFNQLENVQLRKHSELHQIYYLDCGLVVMLINFNSDYYFDVMELQLKDTRKLIKINCIPLFAFLCGESSLALAHYDQNDAFIIQSFDFLEMNKVQTNFKLPPTYQSYTTFYFRFTKLAMLLIQYESGSIICYFLNSYLEIHSQFHLIDKSQNQILKSIYQLNQHNCFISLYLENDLEQTLYEINSQGIQSNLKSQYLNDKNSLNGCAQSIKQILLAFTPKNDQNSFIEFINEQNESIRTIEISYFNYIISIEQILFVNEIYVCCKISTQNEEELEQLCLFDKNTFELVSRKVYQDYMLDIQCNEQIIIETQMNLFDRINCLQKIHQTCSNQDQGLQKQNELNDLNDFDDFSGITIFYNLNPIYQAIKIMKFLEFEEQIVEQIAQKLKKSTPYHLKSNKFDFN</sequence>
<protein>
    <submittedName>
        <fullName evidence="1">Uncharacterized protein</fullName>
    </submittedName>
</protein>
<dbReference type="AlphaFoldDB" id="A0A8S1SVY8"/>
<dbReference type="OMA" id="YMLDIQC"/>
<evidence type="ECO:0000313" key="1">
    <source>
        <dbReference type="EMBL" id="CAD8145791.1"/>
    </source>
</evidence>